<name>R7UTG3_CAPTE</name>
<evidence type="ECO:0000256" key="1">
    <source>
        <dbReference type="SAM" id="MobiDB-lite"/>
    </source>
</evidence>
<accession>R7UTG3</accession>
<feature type="compositionally biased region" description="Low complexity" evidence="1">
    <location>
        <begin position="177"/>
        <end position="186"/>
    </location>
</feature>
<protein>
    <submittedName>
        <fullName evidence="3 4">Uncharacterized protein</fullName>
    </submittedName>
</protein>
<gene>
    <name evidence="3" type="ORF">CAPTEDRAFT_220378</name>
</gene>
<feature type="region of interest" description="Disordered" evidence="1">
    <location>
        <begin position="135"/>
        <end position="188"/>
    </location>
</feature>
<feature type="compositionally biased region" description="Basic and acidic residues" evidence="1">
    <location>
        <begin position="136"/>
        <end position="149"/>
    </location>
</feature>
<keyword evidence="2" id="KW-0812">Transmembrane</keyword>
<feature type="transmembrane region" description="Helical" evidence="2">
    <location>
        <begin position="6"/>
        <end position="26"/>
    </location>
</feature>
<dbReference type="Proteomes" id="UP000014760">
    <property type="component" value="Unassembled WGS sequence"/>
</dbReference>
<evidence type="ECO:0000313" key="5">
    <source>
        <dbReference type="Proteomes" id="UP000014760"/>
    </source>
</evidence>
<feature type="compositionally biased region" description="Polar residues" evidence="1">
    <location>
        <begin position="162"/>
        <end position="171"/>
    </location>
</feature>
<keyword evidence="2" id="KW-0472">Membrane</keyword>
<dbReference type="EMBL" id="KB300094">
    <property type="protein sequence ID" value="ELU07207.1"/>
    <property type="molecule type" value="Genomic_DNA"/>
</dbReference>
<dbReference type="EMBL" id="AMQN01001135">
    <property type="status" value="NOT_ANNOTATED_CDS"/>
    <property type="molecule type" value="Genomic_DNA"/>
</dbReference>
<sequence length="202" mass="22705">MLWLPYILLTLVLVILLLVSFINFHFKFRHRYQKRKQEGMMVKSANKRALVTPLQFSVHAGLFSLPPPGSSILPTRGMIPIPEEDHNGRPGNSVSVDMDITQTPVIPLQAMRQDYIAPSNGRHQSLLFTRRTTNACHDEQESSAEEPHRWVSVHSKPMRRMSITSTSSVSDCRTKRASTSKSSASSKLRTGLGLFSSGFSKR</sequence>
<evidence type="ECO:0000256" key="2">
    <source>
        <dbReference type="SAM" id="Phobius"/>
    </source>
</evidence>
<keyword evidence="2" id="KW-1133">Transmembrane helix</keyword>
<reference evidence="4" key="3">
    <citation type="submission" date="2015-06" db="UniProtKB">
        <authorList>
            <consortium name="EnsemblMetazoa"/>
        </authorList>
    </citation>
    <scope>IDENTIFICATION</scope>
</reference>
<evidence type="ECO:0000313" key="4">
    <source>
        <dbReference type="EnsemblMetazoa" id="CapteP220378"/>
    </source>
</evidence>
<evidence type="ECO:0000313" key="3">
    <source>
        <dbReference type="EMBL" id="ELU07207.1"/>
    </source>
</evidence>
<organism evidence="3">
    <name type="scientific">Capitella teleta</name>
    <name type="common">Polychaete worm</name>
    <dbReference type="NCBI Taxonomy" id="283909"/>
    <lineage>
        <taxon>Eukaryota</taxon>
        <taxon>Metazoa</taxon>
        <taxon>Spiralia</taxon>
        <taxon>Lophotrochozoa</taxon>
        <taxon>Annelida</taxon>
        <taxon>Polychaeta</taxon>
        <taxon>Sedentaria</taxon>
        <taxon>Scolecida</taxon>
        <taxon>Capitellidae</taxon>
        <taxon>Capitella</taxon>
    </lineage>
</organism>
<dbReference type="AlphaFoldDB" id="R7UTG3"/>
<reference evidence="3 5" key="2">
    <citation type="journal article" date="2013" name="Nature">
        <title>Insights into bilaterian evolution from three spiralian genomes.</title>
        <authorList>
            <person name="Simakov O."/>
            <person name="Marletaz F."/>
            <person name="Cho S.J."/>
            <person name="Edsinger-Gonzales E."/>
            <person name="Havlak P."/>
            <person name="Hellsten U."/>
            <person name="Kuo D.H."/>
            <person name="Larsson T."/>
            <person name="Lv J."/>
            <person name="Arendt D."/>
            <person name="Savage R."/>
            <person name="Osoegawa K."/>
            <person name="de Jong P."/>
            <person name="Grimwood J."/>
            <person name="Chapman J.A."/>
            <person name="Shapiro H."/>
            <person name="Aerts A."/>
            <person name="Otillar R.P."/>
            <person name="Terry A.Y."/>
            <person name="Boore J.L."/>
            <person name="Grigoriev I.V."/>
            <person name="Lindberg D.R."/>
            <person name="Seaver E.C."/>
            <person name="Weisblat D.A."/>
            <person name="Putnam N.H."/>
            <person name="Rokhsar D.S."/>
        </authorList>
    </citation>
    <scope>NUCLEOTIDE SEQUENCE</scope>
    <source>
        <strain evidence="3 5">I ESC-2004</strain>
    </source>
</reference>
<proteinExistence type="predicted"/>
<reference evidence="5" key="1">
    <citation type="submission" date="2012-12" db="EMBL/GenBank/DDBJ databases">
        <authorList>
            <person name="Hellsten U."/>
            <person name="Grimwood J."/>
            <person name="Chapman J.A."/>
            <person name="Shapiro H."/>
            <person name="Aerts A."/>
            <person name="Otillar R.P."/>
            <person name="Terry A.Y."/>
            <person name="Boore J.L."/>
            <person name="Simakov O."/>
            <person name="Marletaz F."/>
            <person name="Cho S.-J."/>
            <person name="Edsinger-Gonzales E."/>
            <person name="Havlak P."/>
            <person name="Kuo D.-H."/>
            <person name="Larsson T."/>
            <person name="Lv J."/>
            <person name="Arendt D."/>
            <person name="Savage R."/>
            <person name="Osoegawa K."/>
            <person name="de Jong P."/>
            <person name="Lindberg D.R."/>
            <person name="Seaver E.C."/>
            <person name="Weisblat D.A."/>
            <person name="Putnam N.H."/>
            <person name="Grigoriev I.V."/>
            <person name="Rokhsar D.S."/>
        </authorList>
    </citation>
    <scope>NUCLEOTIDE SEQUENCE</scope>
    <source>
        <strain evidence="5">I ESC-2004</strain>
    </source>
</reference>
<keyword evidence="5" id="KW-1185">Reference proteome</keyword>
<dbReference type="EnsemblMetazoa" id="CapteT220378">
    <property type="protein sequence ID" value="CapteP220378"/>
    <property type="gene ID" value="CapteG220378"/>
</dbReference>
<dbReference type="HOGENOM" id="CLU_1355792_0_0_1"/>